<dbReference type="EMBL" id="CAJHIA010000014">
    <property type="protein sequence ID" value="CAD6445321.1"/>
    <property type="molecule type" value="Genomic_DNA"/>
</dbReference>
<reference evidence="1" key="1">
    <citation type="submission" date="2020-10" db="EMBL/GenBank/DDBJ databases">
        <authorList>
            <person name="Kusch S."/>
        </authorList>
    </citation>
    <scope>NUCLEOTIDE SEQUENCE</scope>
    <source>
        <strain evidence="1">SwB9</strain>
    </source>
</reference>
<sequence length="70" mass="8040">MSRVIGKEIVGIIQDGKSWMLRPIFGVIMMKEYTDLLRLMKMIQIMLMDLNGIAAINQEMTRVARIPGMK</sequence>
<evidence type="ECO:0000313" key="1">
    <source>
        <dbReference type="EMBL" id="CAD6445321.1"/>
    </source>
</evidence>
<dbReference type="AlphaFoldDB" id="A0A8H2ZP86"/>
<keyword evidence="2" id="KW-1185">Reference proteome</keyword>
<organism evidence="1 2">
    <name type="scientific">Sclerotinia trifoliorum</name>
    <dbReference type="NCBI Taxonomy" id="28548"/>
    <lineage>
        <taxon>Eukaryota</taxon>
        <taxon>Fungi</taxon>
        <taxon>Dikarya</taxon>
        <taxon>Ascomycota</taxon>
        <taxon>Pezizomycotina</taxon>
        <taxon>Leotiomycetes</taxon>
        <taxon>Helotiales</taxon>
        <taxon>Sclerotiniaceae</taxon>
        <taxon>Sclerotinia</taxon>
    </lineage>
</organism>
<accession>A0A8H2ZP86</accession>
<dbReference type="Proteomes" id="UP000624404">
    <property type="component" value="Unassembled WGS sequence"/>
</dbReference>
<evidence type="ECO:0000313" key="2">
    <source>
        <dbReference type="Proteomes" id="UP000624404"/>
    </source>
</evidence>
<gene>
    <name evidence="1" type="ORF">SCLTRI_LOCUS5185</name>
</gene>
<protein>
    <submittedName>
        <fullName evidence="1">395b0c28-2a3d-4e53-8da1-cef86f5f1825-CDS</fullName>
    </submittedName>
</protein>
<name>A0A8H2ZP86_9HELO</name>
<comment type="caution">
    <text evidence="1">The sequence shown here is derived from an EMBL/GenBank/DDBJ whole genome shotgun (WGS) entry which is preliminary data.</text>
</comment>
<proteinExistence type="predicted"/>